<feature type="chain" id="PRO_5044881297" description="Secreted protein" evidence="1">
    <location>
        <begin position="20"/>
        <end position="58"/>
    </location>
</feature>
<evidence type="ECO:0000313" key="3">
    <source>
        <dbReference type="Proteomes" id="UP001519460"/>
    </source>
</evidence>
<proteinExistence type="predicted"/>
<protein>
    <recommendedName>
        <fullName evidence="4">Secreted protein</fullName>
    </recommendedName>
</protein>
<name>A0ABD0JYL3_9CAEN</name>
<evidence type="ECO:0008006" key="4">
    <source>
        <dbReference type="Google" id="ProtNLM"/>
    </source>
</evidence>
<keyword evidence="3" id="KW-1185">Reference proteome</keyword>
<organism evidence="2 3">
    <name type="scientific">Batillaria attramentaria</name>
    <dbReference type="NCBI Taxonomy" id="370345"/>
    <lineage>
        <taxon>Eukaryota</taxon>
        <taxon>Metazoa</taxon>
        <taxon>Spiralia</taxon>
        <taxon>Lophotrochozoa</taxon>
        <taxon>Mollusca</taxon>
        <taxon>Gastropoda</taxon>
        <taxon>Caenogastropoda</taxon>
        <taxon>Sorbeoconcha</taxon>
        <taxon>Cerithioidea</taxon>
        <taxon>Batillariidae</taxon>
        <taxon>Batillaria</taxon>
    </lineage>
</organism>
<accession>A0ABD0JYL3</accession>
<sequence>MFWTAVYCSTLLALQILFCRPKGRMKPRMTILAVCERCDAAPVNSLNRPSRKLEVHVL</sequence>
<evidence type="ECO:0000256" key="1">
    <source>
        <dbReference type="SAM" id="SignalP"/>
    </source>
</evidence>
<dbReference type="Proteomes" id="UP001519460">
    <property type="component" value="Unassembled WGS sequence"/>
</dbReference>
<evidence type="ECO:0000313" key="2">
    <source>
        <dbReference type="EMBL" id="KAK7480157.1"/>
    </source>
</evidence>
<gene>
    <name evidence="2" type="ORF">BaRGS_00028641</name>
</gene>
<dbReference type="EMBL" id="JACVVK020000287">
    <property type="protein sequence ID" value="KAK7480157.1"/>
    <property type="molecule type" value="Genomic_DNA"/>
</dbReference>
<reference evidence="2 3" key="1">
    <citation type="journal article" date="2023" name="Sci. Data">
        <title>Genome assembly of the Korean intertidal mud-creeper Batillaria attramentaria.</title>
        <authorList>
            <person name="Patra A.K."/>
            <person name="Ho P.T."/>
            <person name="Jun S."/>
            <person name="Lee S.J."/>
            <person name="Kim Y."/>
            <person name="Won Y.J."/>
        </authorList>
    </citation>
    <scope>NUCLEOTIDE SEQUENCE [LARGE SCALE GENOMIC DNA]</scope>
    <source>
        <strain evidence="2">Wonlab-2016</strain>
    </source>
</reference>
<comment type="caution">
    <text evidence="2">The sequence shown here is derived from an EMBL/GenBank/DDBJ whole genome shotgun (WGS) entry which is preliminary data.</text>
</comment>
<feature type="signal peptide" evidence="1">
    <location>
        <begin position="1"/>
        <end position="19"/>
    </location>
</feature>
<feature type="non-terminal residue" evidence="2">
    <location>
        <position position="58"/>
    </location>
</feature>
<keyword evidence="1" id="KW-0732">Signal</keyword>
<dbReference type="AlphaFoldDB" id="A0ABD0JYL3"/>